<dbReference type="InterPro" id="IPR027417">
    <property type="entry name" value="P-loop_NTPase"/>
</dbReference>
<feature type="transmembrane region" description="Helical" evidence="8">
    <location>
        <begin position="677"/>
        <end position="702"/>
    </location>
</feature>
<evidence type="ECO:0000256" key="5">
    <source>
        <dbReference type="ARBA" id="ARBA00022989"/>
    </source>
</evidence>
<keyword evidence="4 11" id="KW-0067">ATP-binding</keyword>
<dbReference type="GO" id="GO:0005524">
    <property type="term" value="F:ATP binding"/>
    <property type="evidence" value="ECO:0007669"/>
    <property type="project" value="UniProtKB-KW"/>
</dbReference>
<reference evidence="11" key="2">
    <citation type="journal article" date="2021" name="J Anim Sci Technol">
        <title>Complete genome sequence of Paenibacillus konkukensis sp. nov. SK3146 as a potential probiotic strain.</title>
        <authorList>
            <person name="Jung H.I."/>
            <person name="Park S."/>
            <person name="Niu K.M."/>
            <person name="Lee S.W."/>
            <person name="Kothari D."/>
            <person name="Yi K.J."/>
            <person name="Kim S.K."/>
        </authorList>
    </citation>
    <scope>NUCLEOTIDE SEQUENCE</scope>
    <source>
        <strain evidence="11">SK3146</strain>
    </source>
</reference>
<evidence type="ECO:0000256" key="2">
    <source>
        <dbReference type="ARBA" id="ARBA00022692"/>
    </source>
</evidence>
<keyword evidence="12" id="KW-1185">Reference proteome</keyword>
<keyword evidence="3" id="KW-0547">Nucleotide-binding</keyword>
<feature type="transmembrane region" description="Helical" evidence="8">
    <location>
        <begin position="562"/>
        <end position="585"/>
    </location>
</feature>
<accession>A0ABY4RL15</accession>
<feature type="domain" description="ABC transmembrane type-1" evidence="10">
    <location>
        <begin position="424"/>
        <end position="694"/>
    </location>
</feature>
<dbReference type="SMART" id="SM00382">
    <property type="entry name" value="AAA"/>
    <property type="match status" value="1"/>
</dbReference>
<evidence type="ECO:0000313" key="11">
    <source>
        <dbReference type="EMBL" id="UQZ83121.1"/>
    </source>
</evidence>
<evidence type="ECO:0000313" key="12">
    <source>
        <dbReference type="Proteomes" id="UP001057134"/>
    </source>
</evidence>
<dbReference type="Pfam" id="PF00664">
    <property type="entry name" value="ABC_membrane"/>
    <property type="match status" value="1"/>
</dbReference>
<dbReference type="PROSITE" id="PS00211">
    <property type="entry name" value="ABC_TRANSPORTER_1"/>
    <property type="match status" value="1"/>
</dbReference>
<dbReference type="SUPFAM" id="SSF90123">
    <property type="entry name" value="ABC transporter transmembrane region"/>
    <property type="match status" value="1"/>
</dbReference>
<organism evidence="11 12">
    <name type="scientific">Paenibacillus konkukensis</name>
    <dbReference type="NCBI Taxonomy" id="2020716"/>
    <lineage>
        <taxon>Bacteria</taxon>
        <taxon>Bacillati</taxon>
        <taxon>Bacillota</taxon>
        <taxon>Bacilli</taxon>
        <taxon>Bacillales</taxon>
        <taxon>Paenibacillaceae</taxon>
        <taxon>Paenibacillus</taxon>
    </lineage>
</organism>
<evidence type="ECO:0000256" key="1">
    <source>
        <dbReference type="ARBA" id="ARBA00004651"/>
    </source>
</evidence>
<keyword evidence="7" id="KW-0175">Coiled coil</keyword>
<dbReference type="PROSITE" id="PS50893">
    <property type="entry name" value="ABC_TRANSPORTER_2"/>
    <property type="match status" value="1"/>
</dbReference>
<dbReference type="PROSITE" id="PS50929">
    <property type="entry name" value="ABC_TM1F"/>
    <property type="match status" value="1"/>
</dbReference>
<dbReference type="NCBIfam" id="TIGR03797">
    <property type="entry name" value="NHLM_micro_ABC2"/>
    <property type="match status" value="1"/>
</dbReference>
<protein>
    <submittedName>
        <fullName evidence="11">Alpha-hemolysin translocation ATP-binding protein HlyB</fullName>
    </submittedName>
</protein>
<evidence type="ECO:0000256" key="4">
    <source>
        <dbReference type="ARBA" id="ARBA00022840"/>
    </source>
</evidence>
<feature type="transmembrane region" description="Helical" evidence="8">
    <location>
        <begin position="460"/>
        <end position="479"/>
    </location>
</feature>
<dbReference type="Gene3D" id="1.20.1560.10">
    <property type="entry name" value="ABC transporter type 1, transmembrane domain"/>
    <property type="match status" value="1"/>
</dbReference>
<dbReference type="PANTHER" id="PTHR24221">
    <property type="entry name" value="ATP-BINDING CASSETTE SUB-FAMILY B"/>
    <property type="match status" value="1"/>
</dbReference>
<reference evidence="11" key="1">
    <citation type="submission" date="2018-02" db="EMBL/GenBank/DDBJ databases">
        <authorList>
            <person name="Kim S.-K."/>
            <person name="Jung H.-I."/>
            <person name="Lee S.-W."/>
        </authorList>
    </citation>
    <scope>NUCLEOTIDE SEQUENCE</scope>
    <source>
        <strain evidence="11">SK3146</strain>
    </source>
</reference>
<evidence type="ECO:0000256" key="6">
    <source>
        <dbReference type="ARBA" id="ARBA00023136"/>
    </source>
</evidence>
<keyword evidence="6 8" id="KW-0472">Membrane</keyword>
<dbReference type="InterPro" id="IPR011527">
    <property type="entry name" value="ABC1_TM_dom"/>
</dbReference>
<dbReference type="InterPro" id="IPR017871">
    <property type="entry name" value="ABC_transporter-like_CS"/>
</dbReference>
<sequence>MMLPELAEARQRYPSRAALLLQERRVLTMHYVEQGAVDMYTAELAQGKPAGFKSHVLTVEAGQVWFDLPQVDEGGFGWIAEMMADTVIAGIRLEPFAEAARAGGADDADDSLKLQVQAAGLLEEWLLRLTSAAVSDAAPVQAQQAEPNADIVVWEPAVFTSEAHVVWMCAEGGLPGLWQDGGLPAVPPGVYVPMMRSVWAASPKGNRLYTADTLSLLQLHDGLPESVRLFHRLLAQKLLHQLRQAKREEQERLAKRLKQDRLSMEEAVSRFSAVGDKRGLQREGSFPDRRDPLFFCTRLVCEMIGIELNMPRRWEPGRKAEELLREAGLRSRKVALRSGWWREDNGPLLAFLEDGRPAALLPAGDGAYGMICEAGEKPVIVKQRLAEQLRPFAYELYRPLPYRSLTPKDIVRFLLTQRAMKDIVWGLIYGLTLGLLGMALPAATGFMIDKIIPAAEPGQLFQMMALLMSIAFAGFGFRVTQSMAWLRLFGTWGASLYSATWDRLLNMPAGFFRRYNAGDLASRIGGVGAMFHVISGWLVSGMTIAIFSLLQFGLLFWYQPSLAWLAVLLIVIYAAVFALSSVQLAKHMKRKTEREGKVGGLLVQLLANITKLRVAAAERRAFNRWSGAFSMQRAHAYRLREAANRLTVVNGAYPVLSSLVLFWIISASDIRMNPGAFAAFHTAYATLIGSVIAFCASSLPLFELKPLYERVRPLMKEEPETEANREDPGDLKGGIELSEVTFRYDMNGPPILDNVSLKIKPGEYVAVVGASGSGKSTLLRLIIGFETPEQGAVYFDGKDLSGLDLRAVRRRCGVVLQNGRLWAGDIAQNIIGQGGEYTIDDAWNAAQLVGMDGEISRLPMGMHTVLSEGAGSLSGGQKQRILIARSIVHKPRIVLLDEATSALDQKSQENITTMLRGMSGTRIVIAHRLSTIVHADRIIVMDKGKIVQQGSYEELLRQEGAFARLAARQIV</sequence>
<feature type="transmembrane region" description="Helical" evidence="8">
    <location>
        <begin position="526"/>
        <end position="550"/>
    </location>
</feature>
<gene>
    <name evidence="11" type="primary">hlyB</name>
    <name evidence="11" type="ORF">SK3146_02282</name>
</gene>
<evidence type="ECO:0000256" key="7">
    <source>
        <dbReference type="SAM" id="Coils"/>
    </source>
</evidence>
<dbReference type="InterPro" id="IPR003439">
    <property type="entry name" value="ABC_transporter-like_ATP-bd"/>
</dbReference>
<name>A0ABY4RL15_9BACL</name>
<dbReference type="SUPFAM" id="SSF52540">
    <property type="entry name" value="P-loop containing nucleoside triphosphate hydrolases"/>
    <property type="match status" value="1"/>
</dbReference>
<evidence type="ECO:0000256" key="3">
    <source>
        <dbReference type="ARBA" id="ARBA00022741"/>
    </source>
</evidence>
<keyword evidence="5 8" id="KW-1133">Transmembrane helix</keyword>
<evidence type="ECO:0000259" key="10">
    <source>
        <dbReference type="PROSITE" id="PS50929"/>
    </source>
</evidence>
<keyword evidence="2 8" id="KW-0812">Transmembrane</keyword>
<feature type="transmembrane region" description="Helical" evidence="8">
    <location>
        <begin position="646"/>
        <end position="665"/>
    </location>
</feature>
<evidence type="ECO:0000259" key="9">
    <source>
        <dbReference type="PROSITE" id="PS50893"/>
    </source>
</evidence>
<dbReference type="InterPro" id="IPR003593">
    <property type="entry name" value="AAA+_ATPase"/>
</dbReference>
<evidence type="ECO:0000256" key="8">
    <source>
        <dbReference type="SAM" id="Phobius"/>
    </source>
</evidence>
<dbReference type="Gene3D" id="3.40.50.300">
    <property type="entry name" value="P-loop containing nucleotide triphosphate hydrolases"/>
    <property type="match status" value="1"/>
</dbReference>
<feature type="coiled-coil region" evidence="7">
    <location>
        <begin position="239"/>
        <end position="267"/>
    </location>
</feature>
<feature type="transmembrane region" description="Helical" evidence="8">
    <location>
        <begin position="423"/>
        <end position="448"/>
    </location>
</feature>
<comment type="subcellular location">
    <subcellularLocation>
        <location evidence="1">Cell membrane</location>
        <topology evidence="1">Multi-pass membrane protein</topology>
    </subcellularLocation>
</comment>
<dbReference type="InterPro" id="IPR022515">
    <property type="entry name" value="NHPM_micro_ABC2"/>
</dbReference>
<dbReference type="RefSeq" id="WP_249865184.1">
    <property type="nucleotide sequence ID" value="NZ_CP027059.1"/>
</dbReference>
<dbReference type="Proteomes" id="UP001057134">
    <property type="component" value="Chromosome"/>
</dbReference>
<feature type="domain" description="ABC transporter" evidence="9">
    <location>
        <begin position="735"/>
        <end position="968"/>
    </location>
</feature>
<dbReference type="InterPro" id="IPR039421">
    <property type="entry name" value="Type_1_exporter"/>
</dbReference>
<dbReference type="EMBL" id="CP027059">
    <property type="protein sequence ID" value="UQZ83121.1"/>
    <property type="molecule type" value="Genomic_DNA"/>
</dbReference>
<dbReference type="Pfam" id="PF00005">
    <property type="entry name" value="ABC_tran"/>
    <property type="match status" value="1"/>
</dbReference>
<dbReference type="PANTHER" id="PTHR24221:SF654">
    <property type="entry name" value="ATP-BINDING CASSETTE SUB-FAMILY B MEMBER 6"/>
    <property type="match status" value="1"/>
</dbReference>
<dbReference type="InterPro" id="IPR036640">
    <property type="entry name" value="ABC1_TM_sf"/>
</dbReference>
<proteinExistence type="predicted"/>